<accession>A0A6U6DNC1</accession>
<protein>
    <submittedName>
        <fullName evidence="1">Uncharacterized protein</fullName>
    </submittedName>
</protein>
<organism evidence="1">
    <name type="scientific">Odontella aurita</name>
    <dbReference type="NCBI Taxonomy" id="265563"/>
    <lineage>
        <taxon>Eukaryota</taxon>
        <taxon>Sar</taxon>
        <taxon>Stramenopiles</taxon>
        <taxon>Ochrophyta</taxon>
        <taxon>Bacillariophyta</taxon>
        <taxon>Mediophyceae</taxon>
        <taxon>Biddulphiophycidae</taxon>
        <taxon>Eupodiscales</taxon>
        <taxon>Odontellaceae</taxon>
        <taxon>Odontella</taxon>
    </lineage>
</organism>
<gene>
    <name evidence="1" type="ORF">OAUR00152_LOCUS8586</name>
    <name evidence="2" type="ORF">OAUR00152_LOCUS8587</name>
</gene>
<evidence type="ECO:0000313" key="2">
    <source>
        <dbReference type="EMBL" id="CAE2221683.1"/>
    </source>
</evidence>
<proteinExistence type="predicted"/>
<dbReference type="EMBL" id="HBKQ01012585">
    <property type="protein sequence ID" value="CAE2221683.1"/>
    <property type="molecule type" value="Transcribed_RNA"/>
</dbReference>
<evidence type="ECO:0000313" key="1">
    <source>
        <dbReference type="EMBL" id="CAE2221680.1"/>
    </source>
</evidence>
<dbReference type="AlphaFoldDB" id="A0A6U6DNC1"/>
<reference evidence="1" key="1">
    <citation type="submission" date="2021-01" db="EMBL/GenBank/DDBJ databases">
        <authorList>
            <person name="Corre E."/>
            <person name="Pelletier E."/>
            <person name="Niang G."/>
            <person name="Scheremetjew M."/>
            <person name="Finn R."/>
            <person name="Kale V."/>
            <person name="Holt S."/>
            <person name="Cochrane G."/>
            <person name="Meng A."/>
            <person name="Brown T."/>
            <person name="Cohen L."/>
        </authorList>
    </citation>
    <scope>NUCLEOTIDE SEQUENCE</scope>
    <source>
        <strain evidence="1">Isolate 1302-5</strain>
    </source>
</reference>
<dbReference type="EMBL" id="HBKQ01012584">
    <property type="protein sequence ID" value="CAE2221680.1"/>
    <property type="molecule type" value="Transcribed_RNA"/>
</dbReference>
<name>A0A6U6DNC1_9STRA</name>
<sequence>MSSRERRPNLAAFAKRFKRPTVESRVGISIGPREWTHVQKHRKWPGHHATVHKEQVFWQRIKMDNFGALLRHLDVTGTLQRYAFGQELLNICNHERHMEIDNVKRLKKCQVIAKDFILLLDAEVQAEEAGSMLSSHKRCQCVEFFTIQRCLQSRGHNE</sequence>